<dbReference type="RefSeq" id="WP_054653952.1">
    <property type="nucleotide sequence ID" value="NZ_AZGC01000029.1"/>
</dbReference>
<dbReference type="STRING" id="417373.GCA_001570685_01503"/>
<evidence type="ECO:0000256" key="6">
    <source>
        <dbReference type="ARBA" id="ARBA00022989"/>
    </source>
</evidence>
<sequence length="99" mass="11230">MKMKQRAFTLVEMIVVLFIISLLILLILPNLTGQRKHADTVSRDALVNVVQTQADLYADDHGEPARNLDQLVSEHYLTPAQEKRAQTVHLKLVDGRVEK</sequence>
<keyword evidence="3" id="KW-1003">Cell membrane</keyword>
<feature type="transmembrane region" description="Helical" evidence="10">
    <location>
        <begin position="7"/>
        <end position="28"/>
    </location>
</feature>
<dbReference type="NCBIfam" id="TIGR02532">
    <property type="entry name" value="IV_pilin_GFxxxE"/>
    <property type="match status" value="1"/>
</dbReference>
<dbReference type="GO" id="GO:0005886">
    <property type="term" value="C:plasma membrane"/>
    <property type="evidence" value="ECO:0007669"/>
    <property type="project" value="UniProtKB-SubCell"/>
</dbReference>
<keyword evidence="12" id="KW-1185">Reference proteome</keyword>
<protein>
    <recommendedName>
        <fullName evidence="13">Competence protein ComGC</fullName>
    </recommendedName>
</protein>
<organism evidence="11 12">
    <name type="scientific">Limosilactobacillus equigenerosi DSM 18793 = JCM 14505</name>
    <dbReference type="NCBI Taxonomy" id="1423742"/>
    <lineage>
        <taxon>Bacteria</taxon>
        <taxon>Bacillati</taxon>
        <taxon>Bacillota</taxon>
        <taxon>Bacilli</taxon>
        <taxon>Lactobacillales</taxon>
        <taxon>Lactobacillaceae</taxon>
        <taxon>Limosilactobacillus</taxon>
    </lineage>
</organism>
<dbReference type="PIRSF" id="PIRSF029928">
    <property type="entry name" value="Late_competence_ComGC"/>
    <property type="match status" value="1"/>
</dbReference>
<evidence type="ECO:0000256" key="9">
    <source>
        <dbReference type="ARBA" id="ARBA00043982"/>
    </source>
</evidence>
<dbReference type="AlphaFoldDB" id="A0A0R1UNP8"/>
<dbReference type="Gene3D" id="3.30.700.10">
    <property type="entry name" value="Glycoprotein, Type 4 Pilin"/>
    <property type="match status" value="1"/>
</dbReference>
<dbReference type="InterPro" id="IPR016940">
    <property type="entry name" value="ComGC"/>
</dbReference>
<dbReference type="GO" id="GO:0009986">
    <property type="term" value="C:cell surface"/>
    <property type="evidence" value="ECO:0007669"/>
    <property type="project" value="UniProtKB-SubCell"/>
</dbReference>
<comment type="subcellular location">
    <subcellularLocation>
        <location evidence="1">Cell membrane</location>
        <topology evidence="1">Single-pass membrane protein</topology>
    </subcellularLocation>
    <subcellularLocation>
        <location evidence="2">Cell surface</location>
    </subcellularLocation>
</comment>
<keyword evidence="7 10" id="KW-0472">Membrane</keyword>
<dbReference type="Proteomes" id="UP000051084">
    <property type="component" value="Unassembled WGS sequence"/>
</dbReference>
<proteinExistence type="inferred from homology"/>
<keyword evidence="6 10" id="KW-1133">Transmembrane helix</keyword>
<dbReference type="EMBL" id="AZGC01000029">
    <property type="protein sequence ID" value="KRL94791.1"/>
    <property type="molecule type" value="Genomic_DNA"/>
</dbReference>
<dbReference type="InterPro" id="IPR045584">
    <property type="entry name" value="Pilin-like"/>
</dbReference>
<dbReference type="NCBIfam" id="NF040999">
    <property type="entry name" value="pilin_ComGC"/>
    <property type="match status" value="1"/>
</dbReference>
<evidence type="ECO:0000256" key="8">
    <source>
        <dbReference type="ARBA" id="ARBA00023287"/>
    </source>
</evidence>
<gene>
    <name evidence="11" type="ORF">FC21_GL001257</name>
</gene>
<dbReference type="InterPro" id="IPR012902">
    <property type="entry name" value="N_methyl_site"/>
</dbReference>
<accession>A0A0R1UNP8</accession>
<comment type="caution">
    <text evidence="11">The sequence shown here is derived from an EMBL/GenBank/DDBJ whole genome shotgun (WGS) entry which is preliminary data.</text>
</comment>
<evidence type="ECO:0000256" key="4">
    <source>
        <dbReference type="ARBA" id="ARBA00022481"/>
    </source>
</evidence>
<dbReference type="OrthoDB" id="2248894at2"/>
<reference evidence="11 12" key="1">
    <citation type="journal article" date="2015" name="Genome Announc.">
        <title>Expanding the biotechnology potential of lactobacilli through comparative genomics of 213 strains and associated genera.</title>
        <authorList>
            <person name="Sun Z."/>
            <person name="Harris H.M."/>
            <person name="McCann A."/>
            <person name="Guo C."/>
            <person name="Argimon S."/>
            <person name="Zhang W."/>
            <person name="Yang X."/>
            <person name="Jeffery I.B."/>
            <person name="Cooney J.C."/>
            <person name="Kagawa T.F."/>
            <person name="Liu W."/>
            <person name="Song Y."/>
            <person name="Salvetti E."/>
            <person name="Wrobel A."/>
            <person name="Rasinkangas P."/>
            <person name="Parkhill J."/>
            <person name="Rea M.C."/>
            <person name="O'Sullivan O."/>
            <person name="Ritari J."/>
            <person name="Douillard F.P."/>
            <person name="Paul Ross R."/>
            <person name="Yang R."/>
            <person name="Briner A.E."/>
            <person name="Felis G.E."/>
            <person name="de Vos W.M."/>
            <person name="Barrangou R."/>
            <person name="Klaenhammer T.R."/>
            <person name="Caufield P.W."/>
            <person name="Cui Y."/>
            <person name="Zhang H."/>
            <person name="O'Toole P.W."/>
        </authorList>
    </citation>
    <scope>NUCLEOTIDE SEQUENCE [LARGE SCALE GENOMIC DNA]</scope>
    <source>
        <strain evidence="11 12">DSM 18793</strain>
    </source>
</reference>
<evidence type="ECO:0000256" key="2">
    <source>
        <dbReference type="ARBA" id="ARBA00004241"/>
    </source>
</evidence>
<evidence type="ECO:0000256" key="7">
    <source>
        <dbReference type="ARBA" id="ARBA00023136"/>
    </source>
</evidence>
<dbReference type="PATRIC" id="fig|1423742.4.peg.1303"/>
<evidence type="ECO:0000313" key="11">
    <source>
        <dbReference type="EMBL" id="KRL94791.1"/>
    </source>
</evidence>
<evidence type="ECO:0000256" key="5">
    <source>
        <dbReference type="ARBA" id="ARBA00022692"/>
    </source>
</evidence>
<keyword evidence="4" id="KW-0488">Methylation</keyword>
<dbReference type="GO" id="GO:0030420">
    <property type="term" value="P:establishment of competence for transformation"/>
    <property type="evidence" value="ECO:0007669"/>
    <property type="project" value="UniProtKB-KW"/>
</dbReference>
<evidence type="ECO:0000256" key="1">
    <source>
        <dbReference type="ARBA" id="ARBA00004162"/>
    </source>
</evidence>
<name>A0A0R1UNP8_9LACO</name>
<comment type="similarity">
    <text evidence="9">Belongs to the ComGC family.</text>
</comment>
<evidence type="ECO:0000256" key="10">
    <source>
        <dbReference type="SAM" id="Phobius"/>
    </source>
</evidence>
<evidence type="ECO:0000313" key="12">
    <source>
        <dbReference type="Proteomes" id="UP000051084"/>
    </source>
</evidence>
<evidence type="ECO:0008006" key="13">
    <source>
        <dbReference type="Google" id="ProtNLM"/>
    </source>
</evidence>
<evidence type="ECO:0000256" key="3">
    <source>
        <dbReference type="ARBA" id="ARBA00022475"/>
    </source>
</evidence>
<keyword evidence="5 10" id="KW-0812">Transmembrane</keyword>
<dbReference type="Pfam" id="PF07963">
    <property type="entry name" value="N_methyl"/>
    <property type="match status" value="1"/>
</dbReference>
<dbReference type="SUPFAM" id="SSF54523">
    <property type="entry name" value="Pili subunits"/>
    <property type="match status" value="1"/>
</dbReference>
<keyword evidence="8" id="KW-0178">Competence</keyword>